<protein>
    <submittedName>
        <fullName evidence="1">KKCC2 kinase</fullName>
    </submittedName>
</protein>
<evidence type="ECO:0000313" key="1">
    <source>
        <dbReference type="EMBL" id="NWI71541.1"/>
    </source>
</evidence>
<proteinExistence type="predicted"/>
<accession>A0A851DLD5</accession>
<keyword evidence="2" id="KW-1185">Reference proteome</keyword>
<dbReference type="OrthoDB" id="68483at2759"/>
<dbReference type="InterPro" id="IPR011009">
    <property type="entry name" value="Kinase-like_dom_sf"/>
</dbReference>
<dbReference type="GO" id="GO:0016301">
    <property type="term" value="F:kinase activity"/>
    <property type="evidence" value="ECO:0007669"/>
    <property type="project" value="UniProtKB-KW"/>
</dbReference>
<sequence length="71" mass="8337">FPRPEVTDFLKDLITRMLDKNPESRISVPEIKVLTQPPWKVLCNSLSQEISGPLPLWEPGRGEKLRKWRLR</sequence>
<dbReference type="SUPFAM" id="SSF56112">
    <property type="entry name" value="Protein kinase-like (PK-like)"/>
    <property type="match status" value="1"/>
</dbReference>
<evidence type="ECO:0000313" key="2">
    <source>
        <dbReference type="Proteomes" id="UP000660247"/>
    </source>
</evidence>
<reference evidence="1" key="1">
    <citation type="submission" date="2019-10" db="EMBL/GenBank/DDBJ databases">
        <title>Bird 10,000 Genomes (B10K) Project - Family phase.</title>
        <authorList>
            <person name="Zhang G."/>
        </authorList>
    </citation>
    <scope>NUCLEOTIDE SEQUENCE</scope>
    <source>
        <strain evidence="1">B10K-DU-002-69</strain>
        <tissue evidence="1">Muscle</tissue>
    </source>
</reference>
<organism evidence="1 2">
    <name type="scientific">Todus mexicanus</name>
    <name type="common">Puerto Rican tody</name>
    <dbReference type="NCBI Taxonomy" id="135184"/>
    <lineage>
        <taxon>Eukaryota</taxon>
        <taxon>Metazoa</taxon>
        <taxon>Chordata</taxon>
        <taxon>Craniata</taxon>
        <taxon>Vertebrata</taxon>
        <taxon>Euteleostomi</taxon>
        <taxon>Archelosauria</taxon>
        <taxon>Archosauria</taxon>
        <taxon>Dinosauria</taxon>
        <taxon>Saurischia</taxon>
        <taxon>Theropoda</taxon>
        <taxon>Coelurosauria</taxon>
        <taxon>Aves</taxon>
        <taxon>Neognathae</taxon>
        <taxon>Neoaves</taxon>
        <taxon>Telluraves</taxon>
        <taxon>Coraciimorphae</taxon>
        <taxon>Coraciiformes</taxon>
        <taxon>Todidae</taxon>
        <taxon>Todus</taxon>
    </lineage>
</organism>
<keyword evidence="1" id="KW-0808">Transferase</keyword>
<dbReference type="AlphaFoldDB" id="A0A851DLD5"/>
<dbReference type="EMBL" id="WEIS01306796">
    <property type="protein sequence ID" value="NWI71541.1"/>
    <property type="molecule type" value="Genomic_DNA"/>
</dbReference>
<name>A0A851DLD5_TODME</name>
<feature type="non-terminal residue" evidence="1">
    <location>
        <position position="71"/>
    </location>
</feature>
<feature type="non-terminal residue" evidence="1">
    <location>
        <position position="1"/>
    </location>
</feature>
<gene>
    <name evidence="1" type="primary">Camkk2</name>
    <name evidence="1" type="ORF">TODMEX_R10987</name>
</gene>
<dbReference type="Proteomes" id="UP000660247">
    <property type="component" value="Unassembled WGS sequence"/>
</dbReference>
<keyword evidence="1" id="KW-0418">Kinase</keyword>
<comment type="caution">
    <text evidence="1">The sequence shown here is derived from an EMBL/GenBank/DDBJ whole genome shotgun (WGS) entry which is preliminary data.</text>
</comment>